<dbReference type="AlphaFoldDB" id="A0A5B7CUB1"/>
<keyword evidence="2" id="KW-1185">Reference proteome</keyword>
<dbReference type="Proteomes" id="UP000324222">
    <property type="component" value="Unassembled WGS sequence"/>
</dbReference>
<sequence>MGLCYIEVLEQGTDVYDNFSQGYGRLAPPTSDGVLSTVLFSVKSKMFGLAGVIGTTYMKTIYT</sequence>
<dbReference type="EMBL" id="VSRR010000235">
    <property type="protein sequence ID" value="MPC12765.1"/>
    <property type="molecule type" value="Genomic_DNA"/>
</dbReference>
<name>A0A5B7CUB1_PORTR</name>
<proteinExistence type="predicted"/>
<accession>A0A5B7CUB1</accession>
<comment type="caution">
    <text evidence="1">The sequence shown here is derived from an EMBL/GenBank/DDBJ whole genome shotgun (WGS) entry which is preliminary data.</text>
</comment>
<evidence type="ECO:0000313" key="2">
    <source>
        <dbReference type="Proteomes" id="UP000324222"/>
    </source>
</evidence>
<organism evidence="1 2">
    <name type="scientific">Portunus trituberculatus</name>
    <name type="common">Swimming crab</name>
    <name type="synonym">Neptunus trituberculatus</name>
    <dbReference type="NCBI Taxonomy" id="210409"/>
    <lineage>
        <taxon>Eukaryota</taxon>
        <taxon>Metazoa</taxon>
        <taxon>Ecdysozoa</taxon>
        <taxon>Arthropoda</taxon>
        <taxon>Crustacea</taxon>
        <taxon>Multicrustacea</taxon>
        <taxon>Malacostraca</taxon>
        <taxon>Eumalacostraca</taxon>
        <taxon>Eucarida</taxon>
        <taxon>Decapoda</taxon>
        <taxon>Pleocyemata</taxon>
        <taxon>Brachyura</taxon>
        <taxon>Eubrachyura</taxon>
        <taxon>Portunoidea</taxon>
        <taxon>Portunidae</taxon>
        <taxon>Portuninae</taxon>
        <taxon>Portunus</taxon>
    </lineage>
</organism>
<protein>
    <submittedName>
        <fullName evidence="1">Uncharacterized protein</fullName>
    </submittedName>
</protein>
<reference evidence="1 2" key="1">
    <citation type="submission" date="2019-05" db="EMBL/GenBank/DDBJ databases">
        <title>Another draft genome of Portunus trituberculatus and its Hox gene families provides insights of decapod evolution.</title>
        <authorList>
            <person name="Jeong J.-H."/>
            <person name="Song I."/>
            <person name="Kim S."/>
            <person name="Choi T."/>
            <person name="Kim D."/>
            <person name="Ryu S."/>
            <person name="Kim W."/>
        </authorList>
    </citation>
    <scope>NUCLEOTIDE SEQUENCE [LARGE SCALE GENOMIC DNA]</scope>
    <source>
        <tissue evidence="1">Muscle</tissue>
    </source>
</reference>
<evidence type="ECO:0000313" key="1">
    <source>
        <dbReference type="EMBL" id="MPC12765.1"/>
    </source>
</evidence>
<gene>
    <name evidence="1" type="ORF">E2C01_005473</name>
</gene>